<evidence type="ECO:0000313" key="1">
    <source>
        <dbReference type="EMBL" id="KAI0039164.1"/>
    </source>
</evidence>
<evidence type="ECO:0000313" key="2">
    <source>
        <dbReference type="Proteomes" id="UP000814033"/>
    </source>
</evidence>
<protein>
    <submittedName>
        <fullName evidence="1">Uncharacterized protein</fullName>
    </submittedName>
</protein>
<gene>
    <name evidence="1" type="ORF">FA95DRAFT_1078999</name>
</gene>
<accession>A0ACB8R4Z6</accession>
<keyword evidence="2" id="KW-1185">Reference proteome</keyword>
<sequence>MLATPWPTMGAAHIGAFISSMLYGVTCIQTFHYYRSARAKTDSWKTKTFVLALLVCDSTHQALIIHISYYYVITHFADPIALLTNIWSVAASLLVGAVIACQVNGYLVLRIWRLSGNRFLVSFCSVLVIGFAATTLAYAIRESVYFGLPHRRSN</sequence>
<name>A0ACB8R4Z6_9AGAM</name>
<dbReference type="Proteomes" id="UP000814033">
    <property type="component" value="Unassembled WGS sequence"/>
</dbReference>
<comment type="caution">
    <text evidence="1">The sequence shown here is derived from an EMBL/GenBank/DDBJ whole genome shotgun (WGS) entry which is preliminary data.</text>
</comment>
<proteinExistence type="predicted"/>
<reference evidence="1" key="2">
    <citation type="journal article" date="2022" name="New Phytol.">
        <title>Evolutionary transition to the ectomycorrhizal habit in the genomes of a hyperdiverse lineage of mushroom-forming fungi.</title>
        <authorList>
            <person name="Looney B."/>
            <person name="Miyauchi S."/>
            <person name="Morin E."/>
            <person name="Drula E."/>
            <person name="Courty P.E."/>
            <person name="Kohler A."/>
            <person name="Kuo A."/>
            <person name="LaButti K."/>
            <person name="Pangilinan J."/>
            <person name="Lipzen A."/>
            <person name="Riley R."/>
            <person name="Andreopoulos W."/>
            <person name="He G."/>
            <person name="Johnson J."/>
            <person name="Nolan M."/>
            <person name="Tritt A."/>
            <person name="Barry K.W."/>
            <person name="Grigoriev I.V."/>
            <person name="Nagy L.G."/>
            <person name="Hibbett D."/>
            <person name="Henrissat B."/>
            <person name="Matheny P.B."/>
            <person name="Labbe J."/>
            <person name="Martin F.M."/>
        </authorList>
    </citation>
    <scope>NUCLEOTIDE SEQUENCE</scope>
    <source>
        <strain evidence="1">FP105234-sp</strain>
    </source>
</reference>
<reference evidence="1" key="1">
    <citation type="submission" date="2021-02" db="EMBL/GenBank/DDBJ databases">
        <authorList>
            <consortium name="DOE Joint Genome Institute"/>
            <person name="Ahrendt S."/>
            <person name="Looney B.P."/>
            <person name="Miyauchi S."/>
            <person name="Morin E."/>
            <person name="Drula E."/>
            <person name="Courty P.E."/>
            <person name="Chicoki N."/>
            <person name="Fauchery L."/>
            <person name="Kohler A."/>
            <person name="Kuo A."/>
            <person name="Labutti K."/>
            <person name="Pangilinan J."/>
            <person name="Lipzen A."/>
            <person name="Riley R."/>
            <person name="Andreopoulos W."/>
            <person name="He G."/>
            <person name="Johnson J."/>
            <person name="Barry K.W."/>
            <person name="Grigoriev I.V."/>
            <person name="Nagy L."/>
            <person name="Hibbett D."/>
            <person name="Henrissat B."/>
            <person name="Matheny P.B."/>
            <person name="Labbe J."/>
            <person name="Martin F."/>
        </authorList>
    </citation>
    <scope>NUCLEOTIDE SEQUENCE</scope>
    <source>
        <strain evidence="1">FP105234-sp</strain>
    </source>
</reference>
<organism evidence="1 2">
    <name type="scientific">Auriscalpium vulgare</name>
    <dbReference type="NCBI Taxonomy" id="40419"/>
    <lineage>
        <taxon>Eukaryota</taxon>
        <taxon>Fungi</taxon>
        <taxon>Dikarya</taxon>
        <taxon>Basidiomycota</taxon>
        <taxon>Agaricomycotina</taxon>
        <taxon>Agaricomycetes</taxon>
        <taxon>Russulales</taxon>
        <taxon>Auriscalpiaceae</taxon>
        <taxon>Auriscalpium</taxon>
    </lineage>
</organism>
<dbReference type="EMBL" id="MU276346">
    <property type="protein sequence ID" value="KAI0039164.1"/>
    <property type="molecule type" value="Genomic_DNA"/>
</dbReference>